<dbReference type="PANTHER" id="PTHR10357:SF210">
    <property type="entry name" value="MALTODEXTRIN GLUCOSIDASE"/>
    <property type="match status" value="1"/>
</dbReference>
<evidence type="ECO:0000313" key="6">
    <source>
        <dbReference type="EMBL" id="CDS87477.1"/>
    </source>
</evidence>
<evidence type="ECO:0000259" key="4">
    <source>
        <dbReference type="SMART" id="SM00642"/>
    </source>
</evidence>
<feature type="domain" description="Glycosyl hydrolase family 13 catalytic" evidence="4">
    <location>
        <begin position="180"/>
        <end position="547"/>
    </location>
</feature>
<evidence type="ECO:0000256" key="2">
    <source>
        <dbReference type="ARBA" id="ARBA00022801"/>
    </source>
</evidence>
<dbReference type="Gene3D" id="2.60.40.1180">
    <property type="entry name" value="Golgi alpha-mannosidase II"/>
    <property type="match status" value="1"/>
</dbReference>
<dbReference type="PANTHER" id="PTHR10357">
    <property type="entry name" value="ALPHA-AMYLASE FAMILY MEMBER"/>
    <property type="match status" value="1"/>
</dbReference>
<dbReference type="InterPro" id="IPR017853">
    <property type="entry name" value="GH"/>
</dbReference>
<dbReference type="SUPFAM" id="SSF81296">
    <property type="entry name" value="E set domains"/>
    <property type="match status" value="1"/>
</dbReference>
<dbReference type="EC" id="3.2.1.135" evidence="6"/>
<keyword evidence="2 6" id="KW-0378">Hydrolase</keyword>
<reference evidence="6" key="1">
    <citation type="submission" date="2014-07" db="EMBL/GenBank/DDBJ databases">
        <authorList>
            <person name="Monot Marc"/>
        </authorList>
    </citation>
    <scope>NUCLEOTIDE SEQUENCE</scope>
    <source>
        <strain evidence="7">7032989</strain>
        <strain evidence="6">7032994</strain>
    </source>
</reference>
<dbReference type="AlphaFoldDB" id="A0A069AH22"/>
<evidence type="ECO:0000256" key="1">
    <source>
        <dbReference type="ARBA" id="ARBA00008061"/>
    </source>
</evidence>
<dbReference type="Pfam" id="PF00128">
    <property type="entry name" value="Alpha-amylase"/>
    <property type="match status" value="1"/>
</dbReference>
<protein>
    <submittedName>
        <fullName evidence="5">Cyclomaltodextrinase (Maltogenic alpha-amylase) (Cyclomaltodextrin dextrin-hydrolase (Decyclizing))</fullName>
        <ecNumber evidence="5">3.2.1.54</ecNumber>
    </submittedName>
    <submittedName>
        <fullName evidence="6">Neopullulanase</fullName>
        <ecNumber evidence="6">3.2.1.135</ecNumber>
    </submittedName>
</protein>
<dbReference type="InterPro" id="IPR045857">
    <property type="entry name" value="O16G_dom_2"/>
</dbReference>
<dbReference type="EC" id="3.2.1.54" evidence="5"/>
<dbReference type="InterPro" id="IPR006047">
    <property type="entry name" value="GH13_cat_dom"/>
</dbReference>
<evidence type="ECO:0000313" key="7">
    <source>
        <dbReference type="EMBL" id="CDT14932.1"/>
    </source>
</evidence>
<evidence type="ECO:0000313" key="5">
    <source>
        <dbReference type="EMBL" id="CDS85893.1"/>
    </source>
</evidence>
<sequence>MSNKNKENITLSNQIKGTIQNSLTKEAILHIPMSNYAYGYDRETLHIRLRTKKNEAKRVILRIGDQYVWDKGGAGGGNLNASGVGWSGGTNIVMSKEVETELFDYWIAKCKPLNKRSRYGFIIEGQEEKLLFTEKRIIELGNENDEKELCEIGDFFGYPYLNYIDIPKVPNWVKDTVWYQIFPDRFANGDPSINPEGVDKWGAIPTRDNFTGGDLQGVIEHLDYLSDLGINGIYFCPITIGKTNHRYDTVDYMEVDPTLGDKETLKKLIEEAHKRNIKIMLDAVFNHIGYYSKQWQDVVQNKENSRYKNWFYIKDMSKIDTPIEQIDEKNIPYETFGCEKYMPKLNTENSEVIKYLLDVGKYWIQEFDIDAWRLDVSNEVDHVFWRKFREEVKKVKPDIYILGEIWHGSLPWLMGDQFDSVMNYLMSEAMKKFFCTDEINAEEFKYMINDVMVSYPIQVSEVIFNLLGSHDTTRILTYANGNIDRFKLAYMFMFVQTGCPCIYYGDEIGMEGELSSISEGQRKCMEWNEEKWNKDIFDFMKKIIRLRKENKELRSISNEWVLADKENGTIILKKESISIIINNSSKNIILTLPDYLANKKVKDLYEEEIVDLKEELMLEKYKFIILK</sequence>
<dbReference type="SMART" id="SM00642">
    <property type="entry name" value="Aamy"/>
    <property type="match status" value="1"/>
</dbReference>
<dbReference type="InterPro" id="IPR004185">
    <property type="entry name" value="Glyco_hydro_13_lg-like_dom"/>
</dbReference>
<accession>A0A069AH22</accession>
<dbReference type="EMBL" id="LK932994">
    <property type="protein sequence ID" value="CDT14932.1"/>
    <property type="molecule type" value="Genomic_DNA"/>
</dbReference>
<dbReference type="EMBL" id="LK932505">
    <property type="protein sequence ID" value="CDS85893.1"/>
    <property type="molecule type" value="Genomic_DNA"/>
</dbReference>
<dbReference type="GO" id="GO:0031216">
    <property type="term" value="F:neopullulanase activity"/>
    <property type="evidence" value="ECO:0007669"/>
    <property type="project" value="UniProtKB-EC"/>
</dbReference>
<organism evidence="6">
    <name type="scientific">Clostridioides difficile</name>
    <name type="common">Peptoclostridium difficile</name>
    <dbReference type="NCBI Taxonomy" id="1496"/>
    <lineage>
        <taxon>Bacteria</taxon>
        <taxon>Bacillati</taxon>
        <taxon>Bacillota</taxon>
        <taxon>Clostridia</taxon>
        <taxon>Peptostreptococcales</taxon>
        <taxon>Peptostreptococcaceae</taxon>
        <taxon>Clostridioides</taxon>
    </lineage>
</organism>
<dbReference type="Gene3D" id="2.60.40.10">
    <property type="entry name" value="Immunoglobulins"/>
    <property type="match status" value="1"/>
</dbReference>
<dbReference type="Pfam" id="PF02903">
    <property type="entry name" value="Alpha-amylase_N"/>
    <property type="match status" value="1"/>
</dbReference>
<name>A0A069AH22_CLODI</name>
<dbReference type="Gene3D" id="3.20.20.80">
    <property type="entry name" value="Glycosidases"/>
    <property type="match status" value="1"/>
</dbReference>
<dbReference type="GO" id="GO:0005975">
    <property type="term" value="P:carbohydrate metabolic process"/>
    <property type="evidence" value="ECO:0007669"/>
    <property type="project" value="InterPro"/>
</dbReference>
<dbReference type="InterPro" id="IPR014756">
    <property type="entry name" value="Ig_E-set"/>
</dbReference>
<dbReference type="RefSeq" id="WP_021366879.1">
    <property type="nucleotide sequence ID" value="NZ_BBYB01000197.1"/>
</dbReference>
<dbReference type="SUPFAM" id="SSF51445">
    <property type="entry name" value="(Trans)glycosidases"/>
    <property type="match status" value="1"/>
</dbReference>
<dbReference type="CDD" id="cd11338">
    <property type="entry name" value="AmyAc_CMD"/>
    <property type="match status" value="1"/>
</dbReference>
<dbReference type="InterPro" id="IPR013783">
    <property type="entry name" value="Ig-like_fold"/>
</dbReference>
<proteinExistence type="inferred from homology"/>
<dbReference type="Gene3D" id="3.90.400.10">
    <property type="entry name" value="Oligo-1,6-glucosidase, Domain 2"/>
    <property type="match status" value="1"/>
</dbReference>
<dbReference type="GO" id="GO:0047798">
    <property type="term" value="F:cyclomaltodextrinase activity"/>
    <property type="evidence" value="ECO:0007669"/>
    <property type="project" value="UniProtKB-EC"/>
</dbReference>
<dbReference type="InterPro" id="IPR013780">
    <property type="entry name" value="Glyco_hydro_b"/>
</dbReference>
<gene>
    <name evidence="6" type="primary">nplT</name>
    <name evidence="7" type="ORF">BN1095_330198</name>
    <name evidence="5" type="ORF">BN1096_520536</name>
    <name evidence="6" type="ORF">BN1097_630079</name>
</gene>
<keyword evidence="3 6" id="KW-0326">Glycosidase</keyword>
<dbReference type="CDD" id="cd02857">
    <property type="entry name" value="E_set_CDase_PDE_N"/>
    <property type="match status" value="1"/>
</dbReference>
<dbReference type="EMBL" id="LK932402">
    <property type="protein sequence ID" value="CDS87477.1"/>
    <property type="molecule type" value="Genomic_DNA"/>
</dbReference>
<dbReference type="SUPFAM" id="SSF51011">
    <property type="entry name" value="Glycosyl hydrolase domain"/>
    <property type="match status" value="1"/>
</dbReference>
<evidence type="ECO:0000256" key="3">
    <source>
        <dbReference type="ARBA" id="ARBA00023295"/>
    </source>
</evidence>
<comment type="similarity">
    <text evidence="1">Belongs to the glycosyl hydrolase 13 family.</text>
</comment>